<dbReference type="RefSeq" id="WP_017895701.1">
    <property type="nucleotide sequence ID" value="NZ_CBXI010000024.1"/>
</dbReference>
<keyword evidence="2" id="KW-1185">Reference proteome</keyword>
<protein>
    <submittedName>
        <fullName evidence="1">Uncharacterized protein</fullName>
    </submittedName>
</protein>
<dbReference type="GeneID" id="29418947"/>
<name>W6N5T8_CLOTY</name>
<organism evidence="1 2">
    <name type="scientific">Clostridium tyrobutyricum DIVETGP</name>
    <dbReference type="NCBI Taxonomy" id="1408889"/>
    <lineage>
        <taxon>Bacteria</taxon>
        <taxon>Bacillati</taxon>
        <taxon>Bacillota</taxon>
        <taxon>Clostridia</taxon>
        <taxon>Eubacteriales</taxon>
        <taxon>Clostridiaceae</taxon>
        <taxon>Clostridium</taxon>
    </lineage>
</organism>
<dbReference type="Proteomes" id="UP000019482">
    <property type="component" value="Unassembled WGS sequence"/>
</dbReference>
<dbReference type="EMBL" id="CBXI010000024">
    <property type="protein sequence ID" value="CDL91470.1"/>
    <property type="molecule type" value="Genomic_DNA"/>
</dbReference>
<evidence type="ECO:0000313" key="1">
    <source>
        <dbReference type="EMBL" id="CDL91470.1"/>
    </source>
</evidence>
<sequence length="73" mass="8443">MYKDVKQQVKKIEHRVVNPEGSVQEQLKCALNSVNKFKIKAALAKTKKEKQVLLYESRLLEVTINRAMDLLCL</sequence>
<dbReference type="AlphaFoldDB" id="W6N5T8"/>
<evidence type="ECO:0000313" key="2">
    <source>
        <dbReference type="Proteomes" id="UP000019482"/>
    </source>
</evidence>
<reference evidence="1 2" key="1">
    <citation type="journal article" date="2015" name="Genome Announc.">
        <title>Draft Genome Sequence of Clostridium tyrobutyricum Strain DIVETGP, Isolated from Cow's Milk for Grana Padano Production.</title>
        <authorList>
            <person name="Soggiu A."/>
            <person name="Piras C."/>
            <person name="Gaiarsa S."/>
            <person name="Sassera D."/>
            <person name="Roncada P."/>
            <person name="Bendixen E."/>
            <person name="Brasca M."/>
            <person name="Bonizzi L."/>
        </authorList>
    </citation>
    <scope>NUCLEOTIDE SEQUENCE [LARGE SCALE GENOMIC DNA]</scope>
    <source>
        <strain evidence="1 2">DIVETGP</strain>
    </source>
</reference>
<comment type="caution">
    <text evidence="1">The sequence shown here is derived from an EMBL/GenBank/DDBJ whole genome shotgun (WGS) entry which is preliminary data.</text>
</comment>
<proteinExistence type="predicted"/>
<accession>W6N5T8</accession>
<gene>
    <name evidence="1" type="ORF">CTDIVETGP_1540</name>
</gene>